<evidence type="ECO:0008006" key="4">
    <source>
        <dbReference type="Google" id="ProtNLM"/>
    </source>
</evidence>
<gene>
    <name evidence="2" type="ORF">AB1I55_17130</name>
</gene>
<dbReference type="Proteomes" id="UP001554047">
    <property type="component" value="Unassembled WGS sequence"/>
</dbReference>
<name>A0ABV3MHA2_9ENTE</name>
<dbReference type="RefSeq" id="WP_086332761.1">
    <property type="nucleotide sequence ID" value="NZ_JBFDTA010000010.1"/>
</dbReference>
<protein>
    <recommendedName>
        <fullName evidence="4">DUF4179 domain-containing protein</fullName>
    </recommendedName>
</protein>
<comment type="caution">
    <text evidence="2">The sequence shown here is derived from an EMBL/GenBank/DDBJ whole genome shotgun (WGS) entry which is preliminary data.</text>
</comment>
<keyword evidence="1" id="KW-1133">Transmembrane helix</keyword>
<evidence type="ECO:0000256" key="1">
    <source>
        <dbReference type="SAM" id="Phobius"/>
    </source>
</evidence>
<keyword evidence="3" id="KW-1185">Reference proteome</keyword>
<organism evidence="2 3">
    <name type="scientific">Enterococcus entomosocium</name>
    <dbReference type="NCBI Taxonomy" id="3034352"/>
    <lineage>
        <taxon>Bacteria</taxon>
        <taxon>Bacillati</taxon>
        <taxon>Bacillota</taxon>
        <taxon>Bacilli</taxon>
        <taxon>Lactobacillales</taxon>
        <taxon>Enterococcaceae</taxon>
        <taxon>Enterococcus</taxon>
    </lineage>
</organism>
<accession>A0ABV3MHA2</accession>
<proteinExistence type="predicted"/>
<keyword evidence="1" id="KW-0472">Membrane</keyword>
<reference evidence="2 3" key="1">
    <citation type="submission" date="2024-05" db="EMBL/GenBank/DDBJ databases">
        <title>Human gut microbiome strain richness.</title>
        <authorList>
            <person name="Chen-Liaw A."/>
        </authorList>
    </citation>
    <scope>NUCLEOTIDE SEQUENCE [LARGE SCALE GENOMIC DNA]</scope>
    <source>
        <strain evidence="2 3">J1100102st1_G3_J1100102_180507</strain>
    </source>
</reference>
<keyword evidence="1" id="KW-0812">Transmembrane</keyword>
<evidence type="ECO:0000313" key="2">
    <source>
        <dbReference type="EMBL" id="MEW3467821.1"/>
    </source>
</evidence>
<dbReference type="EMBL" id="JBFDTB010000049">
    <property type="protein sequence ID" value="MEW3467821.1"/>
    <property type="molecule type" value="Genomic_DNA"/>
</dbReference>
<feature type="transmembrane region" description="Helical" evidence="1">
    <location>
        <begin position="12"/>
        <end position="36"/>
    </location>
</feature>
<evidence type="ECO:0000313" key="3">
    <source>
        <dbReference type="Proteomes" id="UP001554047"/>
    </source>
</evidence>
<sequence length="316" mass="35801">MRKRIFKNKKTPLLFAILSTVALSIIIFLVLPGLLLTNPKSEETQTIVFENTISYGLRDSNGQIVDVGTQINQSGSSSFSGDLEIIQDMEGQYLYYLNILKDLHEIPYEVNGEEVTSANIFSLTNKQKINIDLSIDNISEGNELMILLFKYPKSNDSMTLERSLEYSVMGLRFNLTNNSTYPQSIKFLNDNDTNDYNARISMVNVQSSNEAILELEKRSNDSVELLLGQTSNENSRHSILPFINGSLIEKNELPPNTVYEISDNKLYRIPIKIPVTKKENSIFQLVDVLSPYQMDDGIYSITEIDFSNPVLIKNSK</sequence>